<dbReference type="Pfam" id="PF02771">
    <property type="entry name" value="Acyl-CoA_dh_N"/>
    <property type="match status" value="1"/>
</dbReference>
<dbReference type="InterPro" id="IPR013786">
    <property type="entry name" value="AcylCoA_DH/ox_N"/>
</dbReference>
<dbReference type="SUPFAM" id="SSF47203">
    <property type="entry name" value="Acyl-CoA dehydrogenase C-terminal domain-like"/>
    <property type="match status" value="1"/>
</dbReference>
<evidence type="ECO:0000256" key="5">
    <source>
        <dbReference type="ARBA" id="ARBA00023002"/>
    </source>
</evidence>
<evidence type="ECO:0000256" key="1">
    <source>
        <dbReference type="ARBA" id="ARBA00001974"/>
    </source>
</evidence>
<dbReference type="EMBL" id="CAFBOL010000039">
    <property type="protein sequence ID" value="CAB4992918.1"/>
    <property type="molecule type" value="Genomic_DNA"/>
</dbReference>
<organism evidence="12">
    <name type="scientific">freshwater metagenome</name>
    <dbReference type="NCBI Taxonomy" id="449393"/>
    <lineage>
        <taxon>unclassified sequences</taxon>
        <taxon>metagenomes</taxon>
        <taxon>ecological metagenomes</taxon>
    </lineage>
</organism>
<dbReference type="Gene3D" id="1.20.140.10">
    <property type="entry name" value="Butyryl-CoA Dehydrogenase, subunit A, domain 3"/>
    <property type="match status" value="1"/>
</dbReference>
<feature type="domain" description="Acyl-CoA dehydrogenase/oxidase C-terminal" evidence="6">
    <location>
        <begin position="188"/>
        <end position="303"/>
    </location>
</feature>
<evidence type="ECO:0000259" key="6">
    <source>
        <dbReference type="Pfam" id="PF00441"/>
    </source>
</evidence>
<evidence type="ECO:0000313" key="9">
    <source>
        <dbReference type="EMBL" id="CAB4706981.1"/>
    </source>
</evidence>
<evidence type="ECO:0000256" key="4">
    <source>
        <dbReference type="ARBA" id="ARBA00022827"/>
    </source>
</evidence>
<name>A0A6J7NK14_9ZZZZ</name>
<evidence type="ECO:0000313" key="12">
    <source>
        <dbReference type="EMBL" id="CAB4992918.1"/>
    </source>
</evidence>
<evidence type="ECO:0000256" key="3">
    <source>
        <dbReference type="ARBA" id="ARBA00022630"/>
    </source>
</evidence>
<dbReference type="AlphaFoldDB" id="A0A6J7NK14"/>
<keyword evidence="5" id="KW-0560">Oxidoreductase</keyword>
<accession>A0A6J7NK14</accession>
<keyword evidence="3" id="KW-0285">Flavoprotein</keyword>
<evidence type="ECO:0000256" key="2">
    <source>
        <dbReference type="ARBA" id="ARBA00009347"/>
    </source>
</evidence>
<sequence>MDLLPNDDEMALTDVVRRYLSDRAPVTAAPPAPPTPEMWKEWGELGWFGLAAPLEFGGGGQGIAQETLVFRELGRVLLGGPLVATVVAAQVALAAGDQQLAVSIIAGERQVAFAHSGPSGITLIDGACASHCLEIGDHAAVLRSVDVAELVERPCADLSVTLHVGSPGPTVCEVALDHYDARSHALVLVSAALVGMAEATLEQSSSYAKVREQYGKPIGAYQAVSHRCADMATRADLAAMQTSLAGLSLDARTPDAAMQAVTAYLAALDAGVANAADNIQNHGGIGFTIEHPAYRYATRASVLSRLVVTKRAALDLLLPPV</sequence>
<dbReference type="PANTHER" id="PTHR43884">
    <property type="entry name" value="ACYL-COA DEHYDROGENASE"/>
    <property type="match status" value="1"/>
</dbReference>
<dbReference type="PANTHER" id="PTHR43884:SF20">
    <property type="entry name" value="ACYL-COA DEHYDROGENASE FADE28"/>
    <property type="match status" value="1"/>
</dbReference>
<dbReference type="GO" id="GO:0050660">
    <property type="term" value="F:flavin adenine dinucleotide binding"/>
    <property type="evidence" value="ECO:0007669"/>
    <property type="project" value="InterPro"/>
</dbReference>
<dbReference type="InterPro" id="IPR037069">
    <property type="entry name" value="AcylCoA_DH/ox_N_sf"/>
</dbReference>
<feature type="domain" description="Acyl-CoA dehydrogenase/oxidase N-terminal" evidence="7">
    <location>
        <begin position="7"/>
        <end position="97"/>
    </location>
</feature>
<dbReference type="InterPro" id="IPR009100">
    <property type="entry name" value="AcylCoA_DH/oxidase_NM_dom_sf"/>
</dbReference>
<dbReference type="GO" id="GO:0003995">
    <property type="term" value="F:acyl-CoA dehydrogenase activity"/>
    <property type="evidence" value="ECO:0007669"/>
    <property type="project" value="TreeGrafter"/>
</dbReference>
<dbReference type="Gene3D" id="1.10.540.10">
    <property type="entry name" value="Acyl-CoA dehydrogenase/oxidase, N-terminal domain"/>
    <property type="match status" value="1"/>
</dbReference>
<dbReference type="InterPro" id="IPR036250">
    <property type="entry name" value="AcylCo_DH-like_C"/>
</dbReference>
<evidence type="ECO:0000313" key="10">
    <source>
        <dbReference type="EMBL" id="CAB4850265.1"/>
    </source>
</evidence>
<dbReference type="Pfam" id="PF00441">
    <property type="entry name" value="Acyl-CoA_dh_1"/>
    <property type="match status" value="1"/>
</dbReference>
<dbReference type="EMBL" id="CAFBMT010000001">
    <property type="protein sequence ID" value="CAB4910945.1"/>
    <property type="molecule type" value="Genomic_DNA"/>
</dbReference>
<dbReference type="InterPro" id="IPR009075">
    <property type="entry name" value="AcylCo_DH/oxidase_C"/>
</dbReference>
<evidence type="ECO:0000313" key="11">
    <source>
        <dbReference type="EMBL" id="CAB4910945.1"/>
    </source>
</evidence>
<keyword evidence="4" id="KW-0274">FAD</keyword>
<evidence type="ECO:0000259" key="7">
    <source>
        <dbReference type="Pfam" id="PF02771"/>
    </source>
</evidence>
<comment type="cofactor">
    <cofactor evidence="1">
        <name>FAD</name>
        <dbReference type="ChEBI" id="CHEBI:57692"/>
    </cofactor>
</comment>
<dbReference type="SUPFAM" id="SSF56645">
    <property type="entry name" value="Acyl-CoA dehydrogenase NM domain-like"/>
    <property type="match status" value="1"/>
</dbReference>
<gene>
    <name evidence="9" type="ORF">UFOPK2656_00412</name>
    <name evidence="10" type="ORF">UFOPK3267_01125</name>
    <name evidence="11" type="ORF">UFOPK3651_00180</name>
    <name evidence="12" type="ORF">UFOPK3931_01586</name>
    <name evidence="8" type="ORF">UFOPK4189_00409</name>
</gene>
<dbReference type="EMBL" id="CAESGF010000002">
    <property type="protein sequence ID" value="CAB4362629.1"/>
    <property type="molecule type" value="Genomic_DNA"/>
</dbReference>
<evidence type="ECO:0000313" key="8">
    <source>
        <dbReference type="EMBL" id="CAB4362629.1"/>
    </source>
</evidence>
<dbReference type="EMBL" id="CAFBIY010000050">
    <property type="protein sequence ID" value="CAB4850265.1"/>
    <property type="molecule type" value="Genomic_DNA"/>
</dbReference>
<dbReference type="EMBL" id="CAEZYF010000002">
    <property type="protein sequence ID" value="CAB4706981.1"/>
    <property type="molecule type" value="Genomic_DNA"/>
</dbReference>
<reference evidence="12" key="1">
    <citation type="submission" date="2020-05" db="EMBL/GenBank/DDBJ databases">
        <authorList>
            <person name="Chiriac C."/>
            <person name="Salcher M."/>
            <person name="Ghai R."/>
            <person name="Kavagutti S V."/>
        </authorList>
    </citation>
    <scope>NUCLEOTIDE SEQUENCE</scope>
</reference>
<comment type="similarity">
    <text evidence="2">Belongs to the acyl-CoA dehydrogenase family.</text>
</comment>
<protein>
    <submittedName>
        <fullName evidence="12">Unannotated protein</fullName>
    </submittedName>
</protein>
<proteinExistence type="inferred from homology"/>